<gene>
    <name evidence="2" type="ORF">MUK42_32728</name>
</gene>
<proteinExistence type="predicted"/>
<protein>
    <submittedName>
        <fullName evidence="2">Uncharacterized protein</fullName>
    </submittedName>
</protein>
<sequence>EVWFRPIHSSSSSLFVFFFSFWGFSPCLSVHSCMRSSSWAVVAFDGYNNRTVLCDTNSA</sequence>
<reference evidence="2" key="1">
    <citation type="submission" date="2022-05" db="EMBL/GenBank/DDBJ databases">
        <title>The Musa troglodytarum L. genome provides insights into the mechanism of non-climacteric behaviour and enrichment of carotenoids.</title>
        <authorList>
            <person name="Wang J."/>
        </authorList>
    </citation>
    <scope>NUCLEOTIDE SEQUENCE</scope>
    <source>
        <tissue evidence="2">Leaf</tissue>
    </source>
</reference>
<keyword evidence="1" id="KW-0732">Signal</keyword>
<evidence type="ECO:0000256" key="1">
    <source>
        <dbReference type="SAM" id="SignalP"/>
    </source>
</evidence>
<feature type="non-terminal residue" evidence="2">
    <location>
        <position position="1"/>
    </location>
</feature>
<keyword evidence="3" id="KW-1185">Reference proteome</keyword>
<dbReference type="EMBL" id="CP097505">
    <property type="protein sequence ID" value="URD94080.1"/>
    <property type="molecule type" value="Genomic_DNA"/>
</dbReference>
<dbReference type="Proteomes" id="UP001055439">
    <property type="component" value="Chromosome 3"/>
</dbReference>
<accession>A0A9E7JUH3</accession>
<dbReference type="AlphaFoldDB" id="A0A9E7JUH3"/>
<name>A0A9E7JUH3_9LILI</name>
<feature type="chain" id="PRO_5038870728" evidence="1">
    <location>
        <begin position="30"/>
        <end position="59"/>
    </location>
</feature>
<evidence type="ECO:0000313" key="2">
    <source>
        <dbReference type="EMBL" id="URD94080.1"/>
    </source>
</evidence>
<evidence type="ECO:0000313" key="3">
    <source>
        <dbReference type="Proteomes" id="UP001055439"/>
    </source>
</evidence>
<organism evidence="2 3">
    <name type="scientific">Musa troglodytarum</name>
    <name type="common">fe'i banana</name>
    <dbReference type="NCBI Taxonomy" id="320322"/>
    <lineage>
        <taxon>Eukaryota</taxon>
        <taxon>Viridiplantae</taxon>
        <taxon>Streptophyta</taxon>
        <taxon>Embryophyta</taxon>
        <taxon>Tracheophyta</taxon>
        <taxon>Spermatophyta</taxon>
        <taxon>Magnoliopsida</taxon>
        <taxon>Liliopsida</taxon>
        <taxon>Zingiberales</taxon>
        <taxon>Musaceae</taxon>
        <taxon>Musa</taxon>
    </lineage>
</organism>
<feature type="signal peptide" evidence="1">
    <location>
        <begin position="1"/>
        <end position="29"/>
    </location>
</feature>